<feature type="domain" description="GtrA/DPMS transmembrane" evidence="7">
    <location>
        <begin position="15"/>
        <end position="129"/>
    </location>
</feature>
<dbReference type="GO" id="GO:0000271">
    <property type="term" value="P:polysaccharide biosynthetic process"/>
    <property type="evidence" value="ECO:0007669"/>
    <property type="project" value="InterPro"/>
</dbReference>
<keyword evidence="4 6" id="KW-1133">Transmembrane helix</keyword>
<evidence type="ECO:0000313" key="9">
    <source>
        <dbReference type="Proteomes" id="UP000236724"/>
    </source>
</evidence>
<dbReference type="InterPro" id="IPR051401">
    <property type="entry name" value="GtrA_CellWall_Glycosyl"/>
</dbReference>
<feature type="transmembrane region" description="Helical" evidence="6">
    <location>
        <begin position="36"/>
        <end position="59"/>
    </location>
</feature>
<dbReference type="Proteomes" id="UP000236724">
    <property type="component" value="Unassembled WGS sequence"/>
</dbReference>
<keyword evidence="3 6" id="KW-0812">Transmembrane</keyword>
<dbReference type="AlphaFoldDB" id="A0A1H6F622"/>
<accession>A0A1H6F622</accession>
<dbReference type="OrthoDB" id="8562382at2"/>
<feature type="transmembrane region" description="Helical" evidence="6">
    <location>
        <begin position="104"/>
        <end position="130"/>
    </location>
</feature>
<evidence type="ECO:0000256" key="2">
    <source>
        <dbReference type="ARBA" id="ARBA00009399"/>
    </source>
</evidence>
<evidence type="ECO:0000256" key="5">
    <source>
        <dbReference type="ARBA" id="ARBA00023136"/>
    </source>
</evidence>
<evidence type="ECO:0000256" key="4">
    <source>
        <dbReference type="ARBA" id="ARBA00022989"/>
    </source>
</evidence>
<organism evidence="8 9">
    <name type="scientific">Candidatus Venteria ishoeyi</name>
    <dbReference type="NCBI Taxonomy" id="1899563"/>
    <lineage>
        <taxon>Bacteria</taxon>
        <taxon>Pseudomonadati</taxon>
        <taxon>Pseudomonadota</taxon>
        <taxon>Gammaproteobacteria</taxon>
        <taxon>Thiotrichales</taxon>
        <taxon>Thiotrichaceae</taxon>
        <taxon>Venteria</taxon>
    </lineage>
</organism>
<dbReference type="PANTHER" id="PTHR38459">
    <property type="entry name" value="PROPHAGE BACTOPRENOL-LINKED GLUCOSE TRANSLOCASE HOMOLOG"/>
    <property type="match status" value="1"/>
</dbReference>
<proteinExistence type="inferred from homology"/>
<dbReference type="EMBL" id="FMSV02000366">
    <property type="protein sequence ID" value="SEH05618.1"/>
    <property type="molecule type" value="Genomic_DNA"/>
</dbReference>
<dbReference type="PANTHER" id="PTHR38459:SF1">
    <property type="entry name" value="PROPHAGE BACTOPRENOL-LINKED GLUCOSE TRANSLOCASE HOMOLOG"/>
    <property type="match status" value="1"/>
</dbReference>
<evidence type="ECO:0000256" key="1">
    <source>
        <dbReference type="ARBA" id="ARBA00004141"/>
    </source>
</evidence>
<reference evidence="8 9" key="1">
    <citation type="submission" date="2016-10" db="EMBL/GenBank/DDBJ databases">
        <authorList>
            <person name="de Groot N.N."/>
        </authorList>
    </citation>
    <scope>NUCLEOTIDE SEQUENCE [LARGE SCALE GENOMIC DNA]</scope>
    <source>
        <strain evidence="8">MBHS1</strain>
    </source>
</reference>
<dbReference type="Pfam" id="PF04138">
    <property type="entry name" value="GtrA_DPMS_TM"/>
    <property type="match status" value="1"/>
</dbReference>
<evidence type="ECO:0000256" key="3">
    <source>
        <dbReference type="ARBA" id="ARBA00022692"/>
    </source>
</evidence>
<evidence type="ECO:0000313" key="8">
    <source>
        <dbReference type="EMBL" id="SEH05618.1"/>
    </source>
</evidence>
<dbReference type="GO" id="GO:0005886">
    <property type="term" value="C:plasma membrane"/>
    <property type="evidence" value="ECO:0007669"/>
    <property type="project" value="TreeGrafter"/>
</dbReference>
<dbReference type="InterPro" id="IPR007267">
    <property type="entry name" value="GtrA_DPMS_TM"/>
</dbReference>
<comment type="similarity">
    <text evidence="2">Belongs to the GtrA family.</text>
</comment>
<feature type="transmembrane region" description="Helical" evidence="6">
    <location>
        <begin position="79"/>
        <end position="98"/>
    </location>
</feature>
<dbReference type="RefSeq" id="WP_103919516.1">
    <property type="nucleotide sequence ID" value="NZ_FMSV02000366.1"/>
</dbReference>
<sequence>MLYGYENSTIYRLIRFILSGGLTTILYGAFNTFFILFGHYSILFSHTMSYLLCIPISYLLHRNFTFRHKGKQSESAAKFITIIAITYTISSIFTWVLVDNLQLSPYIATLMIMIVIPVVSYLTMYLWVFINE</sequence>
<keyword evidence="5 6" id="KW-0472">Membrane</keyword>
<evidence type="ECO:0000256" key="6">
    <source>
        <dbReference type="SAM" id="Phobius"/>
    </source>
</evidence>
<keyword evidence="9" id="KW-1185">Reference proteome</keyword>
<feature type="transmembrane region" description="Helical" evidence="6">
    <location>
        <begin position="12"/>
        <end position="30"/>
    </location>
</feature>
<name>A0A1H6F622_9GAMM</name>
<gene>
    <name evidence="8" type="ORF">MBHS_01473</name>
</gene>
<evidence type="ECO:0000259" key="7">
    <source>
        <dbReference type="Pfam" id="PF04138"/>
    </source>
</evidence>
<comment type="subcellular location">
    <subcellularLocation>
        <location evidence="1">Membrane</location>
        <topology evidence="1">Multi-pass membrane protein</topology>
    </subcellularLocation>
</comment>
<protein>
    <submittedName>
        <fullName evidence="8">GtrA-like protein</fullName>
    </submittedName>
</protein>